<dbReference type="Proteomes" id="UP000190774">
    <property type="component" value="Unassembled WGS sequence"/>
</dbReference>
<keyword evidence="1" id="KW-1133">Transmembrane helix</keyword>
<keyword evidence="1" id="KW-0472">Membrane</keyword>
<feature type="transmembrane region" description="Helical" evidence="1">
    <location>
        <begin position="223"/>
        <end position="245"/>
    </location>
</feature>
<dbReference type="Pfam" id="PF05569">
    <property type="entry name" value="Peptidase_M56"/>
    <property type="match status" value="1"/>
</dbReference>
<evidence type="ECO:0000313" key="4">
    <source>
        <dbReference type="Proteomes" id="UP000190774"/>
    </source>
</evidence>
<dbReference type="PANTHER" id="PTHR34978:SF3">
    <property type="entry name" value="SLR0241 PROTEIN"/>
    <property type="match status" value="1"/>
</dbReference>
<dbReference type="AlphaFoldDB" id="A0A1T4X9T5"/>
<keyword evidence="1" id="KW-0812">Transmembrane</keyword>
<gene>
    <name evidence="3" type="ORF">SAMN02745166_01262</name>
</gene>
<dbReference type="RefSeq" id="WP_078812455.1">
    <property type="nucleotide sequence ID" value="NZ_FUYE01000003.1"/>
</dbReference>
<dbReference type="STRING" id="48467.SAMN02745166_01262"/>
<reference evidence="4" key="1">
    <citation type="submission" date="2017-02" db="EMBL/GenBank/DDBJ databases">
        <authorList>
            <person name="Varghese N."/>
            <person name="Submissions S."/>
        </authorList>
    </citation>
    <scope>NUCLEOTIDE SEQUENCE [LARGE SCALE GENOMIC DNA]</scope>
    <source>
        <strain evidence="4">ATCC 700200</strain>
    </source>
</reference>
<sequence>MKTLHLLFDWTLDTSLRATLLVVLVMTLQTLLRHRLSCRWRYALWLPVLAVLLMPIFLPSAWSLESLLAPSRSVPTASAQVQTMEQGSQDTGLKTGLSNPLITVPAPLFDWSQVGMWVWLSGVVVLLSGGLLSYLRTLHLARNQASPPDEALLTEIRQIAGEAKLSRLPDIVVSPEIQSPAVTGLWRSVLMLPKSFGDPLNAEETRLVLKHELMHLKRGDLRINFLLCLLLALHWFNPLLWFAFFKARTDREAACDEQVLQGETSARRHAYGSALLKMESAFPTHGLCVGFVGIFQRGSALRTRIQAIASARTAAPLLRVFLWLAIPAMTFLGVTRAQTPIAQTDTPGFEVGSSNFKSGDEIRIFKVDRNADRMIITGAYELGSEESAILLLSITRLNTGSPKVAFDPRQQVTVQRGQGSFTLTFPNPYPGLPHVTFYQPAQPGATNSAFGGIYFGTSEEAKASRKLDLSYMTAQVGGSGNSGDPKKTLPPRNSYLVRKLERIVFPQVQFSSVTLKEVVDFLEVQSRELDTLETNPKLRGVHFLLRQGTGTEATLSLDLKQVPLMDVLRYVTELAGVKFRVEPYAVLIEPLSDSSTAVASSPDQARALTGNPLKYGPKIILPQVHFRDATLEEALELIRVQVTTACDRMEIAPLNIVLKPGAPNKARITLDLKDVPLVEALRYVAELAHHSLRSDEHAFILEPRVSKASKN</sequence>
<keyword evidence="4" id="KW-1185">Reference proteome</keyword>
<organism evidence="3 4">
    <name type="scientific">Prosthecobacter debontii</name>
    <dbReference type="NCBI Taxonomy" id="48467"/>
    <lineage>
        <taxon>Bacteria</taxon>
        <taxon>Pseudomonadati</taxon>
        <taxon>Verrucomicrobiota</taxon>
        <taxon>Verrucomicrobiia</taxon>
        <taxon>Verrucomicrobiales</taxon>
        <taxon>Verrucomicrobiaceae</taxon>
        <taxon>Prosthecobacter</taxon>
    </lineage>
</organism>
<protein>
    <submittedName>
        <fullName evidence="3">Signal transducer regulating beta-lactamase production, contains metallopeptidase domain</fullName>
    </submittedName>
</protein>
<name>A0A1T4X9T5_9BACT</name>
<feature type="transmembrane region" description="Helical" evidence="1">
    <location>
        <begin position="44"/>
        <end position="62"/>
    </location>
</feature>
<evidence type="ECO:0000259" key="2">
    <source>
        <dbReference type="Pfam" id="PF05569"/>
    </source>
</evidence>
<feature type="domain" description="Peptidase M56" evidence="2">
    <location>
        <begin position="12"/>
        <end position="308"/>
    </location>
</feature>
<dbReference type="PANTHER" id="PTHR34978">
    <property type="entry name" value="POSSIBLE SENSOR-TRANSDUCER PROTEIN BLAR"/>
    <property type="match status" value="1"/>
</dbReference>
<dbReference type="OrthoDB" id="176307at2"/>
<dbReference type="EMBL" id="FUYE01000003">
    <property type="protein sequence ID" value="SKA86197.1"/>
    <property type="molecule type" value="Genomic_DNA"/>
</dbReference>
<dbReference type="CDD" id="cd07341">
    <property type="entry name" value="M56_BlaR1_MecR1_like"/>
    <property type="match status" value="1"/>
</dbReference>
<feature type="transmembrane region" description="Helical" evidence="1">
    <location>
        <begin position="116"/>
        <end position="135"/>
    </location>
</feature>
<dbReference type="InterPro" id="IPR008756">
    <property type="entry name" value="Peptidase_M56"/>
</dbReference>
<proteinExistence type="predicted"/>
<evidence type="ECO:0000313" key="3">
    <source>
        <dbReference type="EMBL" id="SKA86197.1"/>
    </source>
</evidence>
<evidence type="ECO:0000256" key="1">
    <source>
        <dbReference type="SAM" id="Phobius"/>
    </source>
</evidence>
<accession>A0A1T4X9T5</accession>
<dbReference type="InterPro" id="IPR052173">
    <property type="entry name" value="Beta-lactam_resp_regulator"/>
</dbReference>
<feature type="transmembrane region" description="Helical" evidence="1">
    <location>
        <begin position="15"/>
        <end position="32"/>
    </location>
</feature>